<evidence type="ECO:0000256" key="6">
    <source>
        <dbReference type="ARBA" id="ARBA00022741"/>
    </source>
</evidence>
<dbReference type="OrthoDB" id="9772604at2"/>
<dbReference type="GO" id="GO:0000103">
    <property type="term" value="P:sulfate assimilation"/>
    <property type="evidence" value="ECO:0007669"/>
    <property type="project" value="InterPro"/>
</dbReference>
<dbReference type="InterPro" id="IPR011784">
    <property type="entry name" value="SO4_adenylTrfase_ssu"/>
</dbReference>
<dbReference type="GO" id="GO:0005524">
    <property type="term" value="F:ATP binding"/>
    <property type="evidence" value="ECO:0007669"/>
    <property type="project" value="UniProtKB-KW"/>
</dbReference>
<evidence type="ECO:0000256" key="8">
    <source>
        <dbReference type="ARBA" id="ARBA00030256"/>
    </source>
</evidence>
<evidence type="ECO:0000256" key="5">
    <source>
        <dbReference type="ARBA" id="ARBA00022695"/>
    </source>
</evidence>
<dbReference type="EC" id="2.7.7.4" evidence="2"/>
<dbReference type="InterPro" id="IPR002500">
    <property type="entry name" value="PAPS_reduct_dom"/>
</dbReference>
<sequence>MTDVLAPDSLESESMFVFREVAAEFERPVILFSGGKDSIVMLHLARKAFAPGAVPFSLLHVDTGHNFPEVLAYRDATVEALGLRLEVASVEDYLADGRLRERSDGTRNPLQTVPLLDAINTHRFDAVFGGGRRDEERARAKERIFSLRDEFGQWDPRNQRPELWSLYNGKHKPGEHVRVFPLSNWTELDVWNYIARESIELPSIYYAHQRDVFERDGMLLAVGPYSQPRDGETVERRVVRYRTVGDMSCTGAVASTAASPAEVVVEVAASELTERGATRADDRVSEAAMEDRKREGYF</sequence>
<keyword evidence="6" id="KW-0547">Nucleotide-binding</keyword>
<evidence type="ECO:0000256" key="2">
    <source>
        <dbReference type="ARBA" id="ARBA00012391"/>
    </source>
</evidence>
<dbReference type="GO" id="GO:0004781">
    <property type="term" value="F:sulfate adenylyltransferase (ATP) activity"/>
    <property type="evidence" value="ECO:0007669"/>
    <property type="project" value="UniProtKB-EC"/>
</dbReference>
<dbReference type="AlphaFoldDB" id="D2PSQ5"/>
<keyword evidence="5 12" id="KW-0548">Nucleotidyltransferase</keyword>
<dbReference type="Proteomes" id="UP000007967">
    <property type="component" value="Chromosome"/>
</dbReference>
<evidence type="ECO:0000313" key="12">
    <source>
        <dbReference type="EMBL" id="ADB33193.1"/>
    </source>
</evidence>
<dbReference type="Gene3D" id="3.40.50.620">
    <property type="entry name" value="HUPs"/>
    <property type="match status" value="1"/>
</dbReference>
<dbReference type="KEGG" id="kfl:Kfla_4146"/>
<reference evidence="12 13" key="2">
    <citation type="journal article" date="2010" name="Stand. Genomic Sci.">
        <title>Complete genome sequence of Kribbella flavida type strain (IFO 14399).</title>
        <authorList>
            <person name="Pukall R."/>
            <person name="Lapidus A."/>
            <person name="Glavina Del Rio T."/>
            <person name="Copeland A."/>
            <person name="Tice H."/>
            <person name="Cheng J.-F."/>
            <person name="Lucas S."/>
            <person name="Chen F."/>
            <person name="Nolan M."/>
            <person name="LaButti K."/>
            <person name="Pati A."/>
            <person name="Ivanova N."/>
            <person name="Mavrommatis K."/>
            <person name="Mikhailova N."/>
            <person name="Pitluck S."/>
            <person name="Bruce D."/>
            <person name="Goodwin L."/>
            <person name="Land M."/>
            <person name="Hauser L."/>
            <person name="Chang Y.-J."/>
            <person name="Jeffries C.D."/>
            <person name="Chen A."/>
            <person name="Palaniappan K."/>
            <person name="Chain P."/>
            <person name="Rohde M."/>
            <person name="Goeker M."/>
            <person name="Bristow J."/>
            <person name="Eisen J.A."/>
            <person name="Markowitz V."/>
            <person name="Hugenholtz P."/>
            <person name="Kyrpides N.C."/>
            <person name="Klenk H.-P."/>
            <person name="Brettin T."/>
        </authorList>
    </citation>
    <scope>NUCLEOTIDE SEQUENCE [LARGE SCALE GENOMIC DNA]</scope>
    <source>
        <strain evidence="13">DSM 17836 / JCM 10339 / NBRC 14399</strain>
    </source>
</reference>
<keyword evidence="13" id="KW-1185">Reference proteome</keyword>
<dbReference type="Pfam" id="PF01507">
    <property type="entry name" value="PAPS_reduct"/>
    <property type="match status" value="1"/>
</dbReference>
<evidence type="ECO:0000259" key="11">
    <source>
        <dbReference type="Pfam" id="PF01507"/>
    </source>
</evidence>
<dbReference type="NCBIfam" id="TIGR02039">
    <property type="entry name" value="CysD"/>
    <property type="match status" value="1"/>
</dbReference>
<keyword evidence="4 12" id="KW-0808">Transferase</keyword>
<name>D2PSQ5_KRIFD</name>
<evidence type="ECO:0000256" key="4">
    <source>
        <dbReference type="ARBA" id="ARBA00022679"/>
    </source>
</evidence>
<dbReference type="NCBIfam" id="NF003587">
    <property type="entry name" value="PRK05253.1"/>
    <property type="match status" value="1"/>
</dbReference>
<gene>
    <name evidence="12" type="ordered locus">Kfla_4146</name>
</gene>
<evidence type="ECO:0000256" key="10">
    <source>
        <dbReference type="SAM" id="MobiDB-lite"/>
    </source>
</evidence>
<organism evidence="12 13">
    <name type="scientific">Kribbella flavida (strain DSM 17836 / JCM 10339 / NBRC 14399)</name>
    <dbReference type="NCBI Taxonomy" id="479435"/>
    <lineage>
        <taxon>Bacteria</taxon>
        <taxon>Bacillati</taxon>
        <taxon>Actinomycetota</taxon>
        <taxon>Actinomycetes</taxon>
        <taxon>Propionibacteriales</taxon>
        <taxon>Kribbellaceae</taxon>
        <taxon>Kribbella</taxon>
    </lineage>
</organism>
<dbReference type="NCBIfam" id="NF009214">
    <property type="entry name" value="PRK12563.1"/>
    <property type="match status" value="1"/>
</dbReference>
<feature type="region of interest" description="Disordered" evidence="10">
    <location>
        <begin position="275"/>
        <end position="298"/>
    </location>
</feature>
<dbReference type="SUPFAM" id="SSF52402">
    <property type="entry name" value="Adenine nucleotide alpha hydrolases-like"/>
    <property type="match status" value="1"/>
</dbReference>
<evidence type="ECO:0000256" key="9">
    <source>
        <dbReference type="ARBA" id="ARBA00031812"/>
    </source>
</evidence>
<protein>
    <recommendedName>
        <fullName evidence="3">Sulfate adenylyltransferase subunit 2</fullName>
        <ecNumber evidence="2">2.7.7.4</ecNumber>
    </recommendedName>
    <alternativeName>
        <fullName evidence="8">ATP-sulfurylase small subunit</fullName>
    </alternativeName>
    <alternativeName>
        <fullName evidence="9">Sulfate adenylate transferase</fullName>
    </alternativeName>
</protein>
<dbReference type="HOGENOM" id="CLU_043026_0_0_11"/>
<dbReference type="InterPro" id="IPR014729">
    <property type="entry name" value="Rossmann-like_a/b/a_fold"/>
</dbReference>
<dbReference type="eggNOG" id="COG0175">
    <property type="taxonomic scope" value="Bacteria"/>
</dbReference>
<dbReference type="RefSeq" id="WP_012921747.1">
    <property type="nucleotide sequence ID" value="NC_013729.1"/>
</dbReference>
<reference evidence="13" key="1">
    <citation type="submission" date="2009-09" db="EMBL/GenBank/DDBJ databases">
        <title>The complete genome of Kribbella flavida DSM 17836.</title>
        <authorList>
            <consortium name="US DOE Joint Genome Institute (JGI-PGF)"/>
            <person name="Lucas S."/>
            <person name="Copeland A."/>
            <person name="Lapidus A."/>
            <person name="Glavina del Rio T."/>
            <person name="Dalin E."/>
            <person name="Tice H."/>
            <person name="Bruce D."/>
            <person name="Goodwin L."/>
            <person name="Pitluck S."/>
            <person name="Kyrpides N."/>
            <person name="Mavromatis K."/>
            <person name="Ivanova N."/>
            <person name="Saunders E."/>
            <person name="Brettin T."/>
            <person name="Detter J.C."/>
            <person name="Han C."/>
            <person name="Larimer F."/>
            <person name="Land M."/>
            <person name="Hauser L."/>
            <person name="Markowitz V."/>
            <person name="Cheng J.-F."/>
            <person name="Hugenholtz P."/>
            <person name="Woyke T."/>
            <person name="Wu D."/>
            <person name="Pukall R."/>
            <person name="Klenk H.-P."/>
            <person name="Eisen J.A."/>
        </authorList>
    </citation>
    <scope>NUCLEOTIDE SEQUENCE [LARGE SCALE GENOMIC DNA]</scope>
    <source>
        <strain evidence="13">DSM 17836 / JCM 10339 / NBRC 14399</strain>
    </source>
</reference>
<dbReference type="PANTHER" id="PTHR43196:SF1">
    <property type="entry name" value="SULFATE ADENYLYLTRANSFERASE SUBUNIT 2"/>
    <property type="match status" value="1"/>
</dbReference>
<evidence type="ECO:0000256" key="1">
    <source>
        <dbReference type="ARBA" id="ARBA00008885"/>
    </source>
</evidence>
<evidence type="ECO:0000256" key="7">
    <source>
        <dbReference type="ARBA" id="ARBA00022840"/>
    </source>
</evidence>
<dbReference type="STRING" id="479435.Kfla_4146"/>
<dbReference type="InterPro" id="IPR050128">
    <property type="entry name" value="Sulfate_adenylyltrnsfr_sub2"/>
</dbReference>
<evidence type="ECO:0000313" key="13">
    <source>
        <dbReference type="Proteomes" id="UP000007967"/>
    </source>
</evidence>
<proteinExistence type="inferred from homology"/>
<dbReference type="PIRSF" id="PIRSF002936">
    <property type="entry name" value="CysDAde_trans"/>
    <property type="match status" value="1"/>
</dbReference>
<evidence type="ECO:0000256" key="3">
    <source>
        <dbReference type="ARBA" id="ARBA00022004"/>
    </source>
</evidence>
<comment type="similarity">
    <text evidence="1">Belongs to the PAPS reductase family. CysD subfamily.</text>
</comment>
<keyword evidence="7" id="KW-0067">ATP-binding</keyword>
<accession>D2PSQ5</accession>
<feature type="domain" description="Phosphoadenosine phosphosulphate reductase" evidence="11">
    <location>
        <begin position="28"/>
        <end position="251"/>
    </location>
</feature>
<dbReference type="PANTHER" id="PTHR43196">
    <property type="entry name" value="SULFATE ADENYLYLTRANSFERASE SUBUNIT 2"/>
    <property type="match status" value="1"/>
</dbReference>
<dbReference type="EMBL" id="CP001736">
    <property type="protein sequence ID" value="ADB33193.1"/>
    <property type="molecule type" value="Genomic_DNA"/>
</dbReference>